<dbReference type="Gene3D" id="1.20.1250.20">
    <property type="entry name" value="MFS general substrate transporter like domains"/>
    <property type="match status" value="1"/>
</dbReference>
<sequence length="483" mass="52527">MRCSKKTHTSEQHKSVMDSNSTSITSISESIDSRDTVNTQPETITAEQHNARKYVIGKDAKEVMESTCQLEKSGSRKHLLSQGVTCFLASLGMWVMGSILVYPSVLSSDLFSHNTTIYGTHIAFTNFQMDAVGGLVSLGSLPGSWAIGAVMVVKGRRFAMAIVGVVAVISWLGVALLDTIPGFLLARLLSGMVAGGASVALNTYKVEVASPEMRGVIAVIFSTGITTGQLVIMGVGYKTRYYNVALIIIVIPIIFLLGLFCVPESPSYLVLKGHEDRAKEVLMKLRGSNADIQAEINSYHLMNQEHKKQSVWRGLLQPQALKSIAIVSTLFLFQNFTGYLVINANASRFFSETASSINEYFCAFLLILIQVVVGIIPLFLADTIGRRKSLILSFSIAMLALTGMAVFVSVTEGNEAPSLRYGWAASICFSINTLLAFMALQLYTPMLEGLTQAGLYLCYSSSCLLGILFTIFFVRETMGQNIG</sequence>
<dbReference type="InterPro" id="IPR005828">
    <property type="entry name" value="MFS_sugar_transport-like"/>
</dbReference>
<evidence type="ECO:0000259" key="7">
    <source>
        <dbReference type="PROSITE" id="PS50850"/>
    </source>
</evidence>
<evidence type="ECO:0000313" key="8">
    <source>
        <dbReference type="EMBL" id="KAG7156803.1"/>
    </source>
</evidence>
<gene>
    <name evidence="8" type="primary">Tret1-L25</name>
    <name evidence="8" type="ORF">Hamer_G023777</name>
</gene>
<reference evidence="8" key="1">
    <citation type="journal article" date="2021" name="Sci. Adv.">
        <title>The American lobster genome reveals insights on longevity, neural, and immune adaptations.</title>
        <authorList>
            <person name="Polinski J.M."/>
            <person name="Zimin A.V."/>
            <person name="Clark K.F."/>
            <person name="Kohn A.B."/>
            <person name="Sadowski N."/>
            <person name="Timp W."/>
            <person name="Ptitsyn A."/>
            <person name="Khanna P."/>
            <person name="Romanova D.Y."/>
            <person name="Williams P."/>
            <person name="Greenwood S.J."/>
            <person name="Moroz L.L."/>
            <person name="Walt D.R."/>
            <person name="Bodnar A.G."/>
        </authorList>
    </citation>
    <scope>NUCLEOTIDE SEQUENCE</scope>
    <source>
        <strain evidence="8">GMGI-L3</strain>
    </source>
</reference>
<feature type="compositionally biased region" description="Low complexity" evidence="5">
    <location>
        <begin position="18"/>
        <end position="30"/>
    </location>
</feature>
<evidence type="ECO:0000256" key="1">
    <source>
        <dbReference type="ARBA" id="ARBA00004141"/>
    </source>
</evidence>
<feature type="transmembrane region" description="Helical" evidence="6">
    <location>
        <begin position="79"/>
        <end position="102"/>
    </location>
</feature>
<dbReference type="GO" id="GO:0016020">
    <property type="term" value="C:membrane"/>
    <property type="evidence" value="ECO:0007669"/>
    <property type="project" value="UniProtKB-SubCell"/>
</dbReference>
<dbReference type="SUPFAM" id="SSF103473">
    <property type="entry name" value="MFS general substrate transporter"/>
    <property type="match status" value="1"/>
</dbReference>
<evidence type="ECO:0000256" key="2">
    <source>
        <dbReference type="ARBA" id="ARBA00022692"/>
    </source>
</evidence>
<dbReference type="PANTHER" id="PTHR48021">
    <property type="match status" value="1"/>
</dbReference>
<feature type="transmembrane region" description="Helical" evidence="6">
    <location>
        <begin position="323"/>
        <end position="342"/>
    </location>
</feature>
<dbReference type="PANTHER" id="PTHR48021:SF1">
    <property type="entry name" value="GH07001P-RELATED"/>
    <property type="match status" value="1"/>
</dbReference>
<keyword evidence="4 6" id="KW-0472">Membrane</keyword>
<proteinExistence type="predicted"/>
<evidence type="ECO:0000256" key="5">
    <source>
        <dbReference type="SAM" id="MobiDB-lite"/>
    </source>
</evidence>
<feature type="region of interest" description="Disordered" evidence="5">
    <location>
        <begin position="1"/>
        <end position="41"/>
    </location>
</feature>
<protein>
    <submittedName>
        <fullName evidence="8">Facilitated trehalose transporter Tret1-like 25</fullName>
    </submittedName>
</protein>
<comment type="caution">
    <text evidence="8">The sequence shown here is derived from an EMBL/GenBank/DDBJ whole genome shotgun (WGS) entry which is preliminary data.</text>
</comment>
<feature type="transmembrane region" description="Helical" evidence="6">
    <location>
        <begin position="390"/>
        <end position="410"/>
    </location>
</feature>
<organism evidence="8 9">
    <name type="scientific">Homarus americanus</name>
    <name type="common">American lobster</name>
    <dbReference type="NCBI Taxonomy" id="6706"/>
    <lineage>
        <taxon>Eukaryota</taxon>
        <taxon>Metazoa</taxon>
        <taxon>Ecdysozoa</taxon>
        <taxon>Arthropoda</taxon>
        <taxon>Crustacea</taxon>
        <taxon>Multicrustacea</taxon>
        <taxon>Malacostraca</taxon>
        <taxon>Eumalacostraca</taxon>
        <taxon>Eucarida</taxon>
        <taxon>Decapoda</taxon>
        <taxon>Pleocyemata</taxon>
        <taxon>Astacidea</taxon>
        <taxon>Nephropoidea</taxon>
        <taxon>Nephropidae</taxon>
        <taxon>Homarus</taxon>
    </lineage>
</organism>
<feature type="transmembrane region" description="Helical" evidence="6">
    <location>
        <begin position="422"/>
        <end position="443"/>
    </location>
</feature>
<feature type="transmembrane region" description="Helical" evidence="6">
    <location>
        <begin position="357"/>
        <end position="381"/>
    </location>
</feature>
<feature type="transmembrane region" description="Helical" evidence="6">
    <location>
        <begin position="183"/>
        <end position="204"/>
    </location>
</feature>
<evidence type="ECO:0000256" key="3">
    <source>
        <dbReference type="ARBA" id="ARBA00022989"/>
    </source>
</evidence>
<dbReference type="PROSITE" id="PS50850">
    <property type="entry name" value="MFS"/>
    <property type="match status" value="1"/>
</dbReference>
<evidence type="ECO:0000256" key="4">
    <source>
        <dbReference type="ARBA" id="ARBA00023136"/>
    </source>
</evidence>
<comment type="subcellular location">
    <subcellularLocation>
        <location evidence="1">Membrane</location>
        <topology evidence="1">Multi-pass membrane protein</topology>
    </subcellularLocation>
</comment>
<dbReference type="InterPro" id="IPR036259">
    <property type="entry name" value="MFS_trans_sf"/>
</dbReference>
<dbReference type="InterPro" id="IPR020846">
    <property type="entry name" value="MFS_dom"/>
</dbReference>
<feature type="transmembrane region" description="Helical" evidence="6">
    <location>
        <begin position="455"/>
        <end position="474"/>
    </location>
</feature>
<evidence type="ECO:0000256" key="6">
    <source>
        <dbReference type="SAM" id="Phobius"/>
    </source>
</evidence>
<dbReference type="AlphaFoldDB" id="A0A8J5MMC7"/>
<dbReference type="GO" id="GO:0022857">
    <property type="term" value="F:transmembrane transporter activity"/>
    <property type="evidence" value="ECO:0007669"/>
    <property type="project" value="InterPro"/>
</dbReference>
<feature type="domain" description="Major facilitator superfamily (MFS) profile" evidence="7">
    <location>
        <begin position="78"/>
        <end position="483"/>
    </location>
</feature>
<dbReference type="Proteomes" id="UP000747542">
    <property type="component" value="Unassembled WGS sequence"/>
</dbReference>
<feature type="transmembrane region" description="Helical" evidence="6">
    <location>
        <begin position="158"/>
        <end position="177"/>
    </location>
</feature>
<feature type="transmembrane region" description="Helical" evidence="6">
    <location>
        <begin position="216"/>
        <end position="235"/>
    </location>
</feature>
<name>A0A8J5MMC7_HOMAM</name>
<feature type="transmembrane region" description="Helical" evidence="6">
    <location>
        <begin position="241"/>
        <end position="262"/>
    </location>
</feature>
<accession>A0A8J5MMC7</accession>
<evidence type="ECO:0000313" key="9">
    <source>
        <dbReference type="Proteomes" id="UP000747542"/>
    </source>
</evidence>
<dbReference type="Pfam" id="PF00083">
    <property type="entry name" value="Sugar_tr"/>
    <property type="match status" value="1"/>
</dbReference>
<keyword evidence="3 6" id="KW-1133">Transmembrane helix</keyword>
<dbReference type="InterPro" id="IPR050549">
    <property type="entry name" value="MFS_Trehalose_Transporter"/>
</dbReference>
<keyword evidence="9" id="KW-1185">Reference proteome</keyword>
<feature type="transmembrane region" description="Helical" evidence="6">
    <location>
        <begin position="131"/>
        <end position="153"/>
    </location>
</feature>
<keyword evidence="2 6" id="KW-0812">Transmembrane</keyword>
<dbReference type="EMBL" id="JAHLQT010038733">
    <property type="protein sequence ID" value="KAG7156803.1"/>
    <property type="molecule type" value="Genomic_DNA"/>
</dbReference>